<keyword evidence="2" id="KW-1185">Reference proteome</keyword>
<accession>A0A2S6I6I1</accession>
<proteinExistence type="predicted"/>
<dbReference type="Proteomes" id="UP000237662">
    <property type="component" value="Unassembled WGS sequence"/>
</dbReference>
<organism evidence="1 2">
    <name type="scientific">Neolewinella xylanilytica</name>
    <dbReference type="NCBI Taxonomy" id="1514080"/>
    <lineage>
        <taxon>Bacteria</taxon>
        <taxon>Pseudomonadati</taxon>
        <taxon>Bacteroidota</taxon>
        <taxon>Saprospiria</taxon>
        <taxon>Saprospirales</taxon>
        <taxon>Lewinellaceae</taxon>
        <taxon>Neolewinella</taxon>
    </lineage>
</organism>
<sequence length="229" mass="26900">MTAQPDILERMDRLIEEWQGKQDARHVFLGCYRLMTANMLEAIDAGDFHDRAWITRLLHHFGGYYFDALTCFDCGDPVPRVWEQVHVATARKELRTVQCLLLGVNAHINYDLVLTLYDLHKADWARLSPEQRRQRYEDHYRVNGVIADSIDRVQDELLAPGDPVMGWIDRACGRLDEYLIAGLISRWRDEVWDRAGSLLMRGDHTERERLRRELEEEVLERGRLLAWTP</sequence>
<comment type="caution">
    <text evidence="1">The sequence shown here is derived from an EMBL/GenBank/DDBJ whole genome shotgun (WGS) entry which is preliminary data.</text>
</comment>
<protein>
    <submittedName>
        <fullName evidence="1">Uncharacterized protein</fullName>
    </submittedName>
</protein>
<evidence type="ECO:0000313" key="2">
    <source>
        <dbReference type="Proteomes" id="UP000237662"/>
    </source>
</evidence>
<dbReference type="OrthoDB" id="583431at2"/>
<gene>
    <name evidence="1" type="ORF">CLV84_0012</name>
</gene>
<dbReference type="InterPro" id="IPR046037">
    <property type="entry name" value="DUF5995"/>
</dbReference>
<dbReference type="RefSeq" id="WP_104417699.1">
    <property type="nucleotide sequence ID" value="NZ_PTJC01000005.1"/>
</dbReference>
<evidence type="ECO:0000313" key="1">
    <source>
        <dbReference type="EMBL" id="PPK87079.1"/>
    </source>
</evidence>
<dbReference type="Pfam" id="PF19458">
    <property type="entry name" value="DUF5995"/>
    <property type="match status" value="1"/>
</dbReference>
<name>A0A2S6I6I1_9BACT</name>
<dbReference type="AlphaFoldDB" id="A0A2S6I6I1"/>
<dbReference type="EMBL" id="PTJC01000005">
    <property type="protein sequence ID" value="PPK87079.1"/>
    <property type="molecule type" value="Genomic_DNA"/>
</dbReference>
<reference evidence="1 2" key="1">
    <citation type="submission" date="2018-02" db="EMBL/GenBank/DDBJ databases">
        <title>Genomic Encyclopedia of Archaeal and Bacterial Type Strains, Phase II (KMG-II): from individual species to whole genera.</title>
        <authorList>
            <person name="Goeker M."/>
        </authorList>
    </citation>
    <scope>NUCLEOTIDE SEQUENCE [LARGE SCALE GENOMIC DNA]</scope>
    <source>
        <strain evidence="1 2">DSM 29526</strain>
    </source>
</reference>